<evidence type="ECO:0000313" key="3">
    <source>
        <dbReference type="Proteomes" id="UP000460412"/>
    </source>
</evidence>
<dbReference type="SUPFAM" id="SSF109604">
    <property type="entry name" value="HD-domain/PDEase-like"/>
    <property type="match status" value="1"/>
</dbReference>
<accession>A0A7X3MFI1</accession>
<feature type="domain" description="HD" evidence="1">
    <location>
        <begin position="39"/>
        <end position="146"/>
    </location>
</feature>
<dbReference type="PROSITE" id="PS51831">
    <property type="entry name" value="HD"/>
    <property type="match status" value="1"/>
</dbReference>
<keyword evidence="3" id="KW-1185">Reference proteome</keyword>
<dbReference type="AlphaFoldDB" id="A0A7X3MFI1"/>
<proteinExistence type="predicted"/>
<name>A0A7X3MFI1_9FIRM</name>
<dbReference type="SMART" id="SM00471">
    <property type="entry name" value="HDc"/>
    <property type="match status" value="1"/>
</dbReference>
<dbReference type="CDD" id="cd00077">
    <property type="entry name" value="HDc"/>
    <property type="match status" value="1"/>
</dbReference>
<evidence type="ECO:0000313" key="2">
    <source>
        <dbReference type="EMBL" id="MXP75480.1"/>
    </source>
</evidence>
<dbReference type="Proteomes" id="UP000460412">
    <property type="component" value="Unassembled WGS sequence"/>
</dbReference>
<comment type="caution">
    <text evidence="2">The sequence shown here is derived from an EMBL/GenBank/DDBJ whole genome shotgun (WGS) entry which is preliminary data.</text>
</comment>
<dbReference type="Pfam" id="PF01966">
    <property type="entry name" value="HD"/>
    <property type="match status" value="1"/>
</dbReference>
<dbReference type="InterPro" id="IPR003607">
    <property type="entry name" value="HD/PDEase_dom"/>
</dbReference>
<sequence>MAKLPDNKKLNFIQNHPLYRSSYQKLKEFEKARIFCCHQMDHLLDVARIAYILNLEMNLGLDRELIYGAALLHDIGKSRQYEEGIPHESAGEALAAQILADMPKDIAYTEAEKQQILTAILGHRRLRDNPEPLEALLYQGDKLSRACFACPSQAECNWSIEKKNMEIRL</sequence>
<dbReference type="InterPro" id="IPR006674">
    <property type="entry name" value="HD_domain"/>
</dbReference>
<gene>
    <name evidence="2" type="ORF">GN277_08825</name>
</gene>
<evidence type="ECO:0000259" key="1">
    <source>
        <dbReference type="PROSITE" id="PS51831"/>
    </source>
</evidence>
<dbReference type="EMBL" id="WUQX01000001">
    <property type="protein sequence ID" value="MXP75480.1"/>
    <property type="molecule type" value="Genomic_DNA"/>
</dbReference>
<dbReference type="Gene3D" id="1.10.3210.10">
    <property type="entry name" value="Hypothetical protein af1432"/>
    <property type="match status" value="1"/>
</dbReference>
<dbReference type="InterPro" id="IPR006675">
    <property type="entry name" value="HDIG_dom"/>
</dbReference>
<protein>
    <submittedName>
        <fullName evidence="2">HD domain-containing protein</fullName>
    </submittedName>
</protein>
<reference evidence="2 3" key="1">
    <citation type="submission" date="2019-12" db="EMBL/GenBank/DDBJ databases">
        <title>Sporaefaciens musculi gen. nov., sp. nov., a novel bacterium isolated from the caecum of an obese mouse.</title>
        <authorList>
            <person name="Rasmussen T.S."/>
            <person name="Streidl T."/>
            <person name="Hitch T.C.A."/>
            <person name="Wortmann E."/>
            <person name="Deptula P."/>
            <person name="Hansen M."/>
            <person name="Nielsen D.S."/>
            <person name="Clavel T."/>
            <person name="Vogensen F.K."/>
        </authorList>
    </citation>
    <scope>NUCLEOTIDE SEQUENCE [LARGE SCALE GENOMIC DNA]</scope>
    <source>
        <strain evidence="2 3">WCA-9-b2</strain>
    </source>
</reference>
<dbReference type="RefSeq" id="WP_159750734.1">
    <property type="nucleotide sequence ID" value="NZ_CASSPE010000125.1"/>
</dbReference>
<organism evidence="2 3">
    <name type="scientific">Sporofaciens musculi</name>
    <dbReference type="NCBI Taxonomy" id="2681861"/>
    <lineage>
        <taxon>Bacteria</taxon>
        <taxon>Bacillati</taxon>
        <taxon>Bacillota</taxon>
        <taxon>Clostridia</taxon>
        <taxon>Lachnospirales</taxon>
        <taxon>Lachnospiraceae</taxon>
        <taxon>Sporofaciens</taxon>
    </lineage>
</organism>
<dbReference type="NCBIfam" id="TIGR00277">
    <property type="entry name" value="HDIG"/>
    <property type="match status" value="1"/>
</dbReference>